<dbReference type="AlphaFoldDB" id="A0A9P7DKH1"/>
<dbReference type="EMBL" id="JABBWE010000017">
    <property type="protein sequence ID" value="KAG1797047.1"/>
    <property type="molecule type" value="Genomic_DNA"/>
</dbReference>
<dbReference type="RefSeq" id="XP_041162318.1">
    <property type="nucleotide sequence ID" value="XM_041299952.1"/>
</dbReference>
<name>A0A9P7DKH1_9AGAM</name>
<gene>
    <name evidence="2" type="ORF">HD556DRAFT_1306744</name>
</gene>
<feature type="region of interest" description="Disordered" evidence="1">
    <location>
        <begin position="43"/>
        <end position="62"/>
    </location>
</feature>
<dbReference type="Proteomes" id="UP000719766">
    <property type="component" value="Unassembled WGS sequence"/>
</dbReference>
<keyword evidence="3" id="KW-1185">Reference proteome</keyword>
<proteinExistence type="predicted"/>
<reference evidence="2" key="1">
    <citation type="journal article" date="2020" name="New Phytol.">
        <title>Comparative genomics reveals dynamic genome evolution in host specialist ectomycorrhizal fungi.</title>
        <authorList>
            <person name="Lofgren L.A."/>
            <person name="Nguyen N.H."/>
            <person name="Vilgalys R."/>
            <person name="Ruytinx J."/>
            <person name="Liao H.L."/>
            <person name="Branco S."/>
            <person name="Kuo A."/>
            <person name="LaButti K."/>
            <person name="Lipzen A."/>
            <person name="Andreopoulos W."/>
            <person name="Pangilinan J."/>
            <person name="Riley R."/>
            <person name="Hundley H."/>
            <person name="Na H."/>
            <person name="Barry K."/>
            <person name="Grigoriev I.V."/>
            <person name="Stajich J.E."/>
            <person name="Kennedy P.G."/>
        </authorList>
    </citation>
    <scope>NUCLEOTIDE SEQUENCE</scope>
    <source>
        <strain evidence="2">S12</strain>
    </source>
</reference>
<dbReference type="GeneID" id="64593716"/>
<evidence type="ECO:0000313" key="3">
    <source>
        <dbReference type="Proteomes" id="UP000719766"/>
    </source>
</evidence>
<accession>A0A9P7DKH1</accession>
<evidence type="ECO:0000313" key="2">
    <source>
        <dbReference type="EMBL" id="KAG1797047.1"/>
    </source>
</evidence>
<sequence>MSSFERTKMVTVRPDAAALAFDLQIQAFLDIILSCELPYDKGPIPERSPNDARKPIRTDELDPRLERPPQVAEMDAESFEHEYTKFLSRLAIECNWHCNTDTQIIGSGEAAKAAVFYITEYITKGDLPMHVALQALEYATKMHDAKYITSSEVDPKKKDCNLLTKSVNAMMGRQEMSHQQVMSYLIGGGDYYTSHTFETVKWYEFIHAADRFDLEGTDSDDGDQTSDQEVDTSLMDGQVIMSVSSDKVEFSSDMADYILHPTTQEFTDLCLWQFVENTIKIKGNISVDKESDEEYDEDIVDGAKPARRRGRKALPRAKFLAQHSQFDTHILRLRKKKVIPVLLGNALPHPDRSEEEYEKYCRAMMLLFKPWRDLGMLKDKHMSWRGAFDNMTFDPAISSIIRNMNIENECKEARDTHAAAVKENRRKPHMFGNNVTEDIETQLDIDTFDDALLSNTALDEDEFDDIDKGMLFEAHPACGAEIADKTSEGRLHEYESIMKAARKRKRPIDVGSNDTESKRAHLNPETEQLEENVDITSVYYKPELTQNKREEILSEVITEFRLSENPEQEMNLRIISEHFIRGEVKQLLMFITGIGGSGKAMSFGLLLKCFGGSAAVLIDGYTIHALMFLPKREAPIKQQDLETIESGLALNMSGKVVG</sequence>
<evidence type="ECO:0000256" key="1">
    <source>
        <dbReference type="SAM" id="MobiDB-lite"/>
    </source>
</evidence>
<dbReference type="OrthoDB" id="3267861at2759"/>
<organism evidence="2 3">
    <name type="scientific">Suillus plorans</name>
    <dbReference type="NCBI Taxonomy" id="116603"/>
    <lineage>
        <taxon>Eukaryota</taxon>
        <taxon>Fungi</taxon>
        <taxon>Dikarya</taxon>
        <taxon>Basidiomycota</taxon>
        <taxon>Agaricomycotina</taxon>
        <taxon>Agaricomycetes</taxon>
        <taxon>Agaricomycetidae</taxon>
        <taxon>Boletales</taxon>
        <taxon>Suillineae</taxon>
        <taxon>Suillaceae</taxon>
        <taxon>Suillus</taxon>
    </lineage>
</organism>
<feature type="compositionally biased region" description="Basic and acidic residues" evidence="1">
    <location>
        <begin position="48"/>
        <end position="62"/>
    </location>
</feature>
<comment type="caution">
    <text evidence="2">The sequence shown here is derived from an EMBL/GenBank/DDBJ whole genome shotgun (WGS) entry which is preliminary data.</text>
</comment>
<protein>
    <submittedName>
        <fullName evidence="2">Uncharacterized protein</fullName>
    </submittedName>
</protein>